<evidence type="ECO:0000313" key="1">
    <source>
        <dbReference type="EMBL" id="KKK55604.1"/>
    </source>
</evidence>
<reference evidence="1" key="1">
    <citation type="journal article" date="2015" name="Nature">
        <title>Complex archaea that bridge the gap between prokaryotes and eukaryotes.</title>
        <authorList>
            <person name="Spang A."/>
            <person name="Saw J.H."/>
            <person name="Jorgensen S.L."/>
            <person name="Zaremba-Niedzwiedzka K."/>
            <person name="Martijn J."/>
            <person name="Lind A.E."/>
            <person name="van Eijk R."/>
            <person name="Schleper C."/>
            <person name="Guy L."/>
            <person name="Ettema T.J."/>
        </authorList>
    </citation>
    <scope>NUCLEOTIDE SEQUENCE</scope>
</reference>
<dbReference type="AlphaFoldDB" id="A0A0F8YN68"/>
<accession>A0A0F8YN68</accession>
<organism evidence="1">
    <name type="scientific">marine sediment metagenome</name>
    <dbReference type="NCBI Taxonomy" id="412755"/>
    <lineage>
        <taxon>unclassified sequences</taxon>
        <taxon>metagenomes</taxon>
        <taxon>ecological metagenomes</taxon>
    </lineage>
</organism>
<name>A0A0F8YN68_9ZZZZ</name>
<gene>
    <name evidence="1" type="ORF">LCGC14_3072870</name>
</gene>
<sequence>MAENGLLPGRHIPTPGPYEPWNETRGAYWDRIMDYVKLVEEDAKARGWEVQSSGLWRRIPVNRGPSAKVE</sequence>
<protein>
    <submittedName>
        <fullName evidence="1">Uncharacterized protein</fullName>
    </submittedName>
</protein>
<comment type="caution">
    <text evidence="1">The sequence shown here is derived from an EMBL/GenBank/DDBJ whole genome shotgun (WGS) entry which is preliminary data.</text>
</comment>
<proteinExistence type="predicted"/>
<dbReference type="EMBL" id="LAZR01065408">
    <property type="protein sequence ID" value="KKK55604.1"/>
    <property type="molecule type" value="Genomic_DNA"/>
</dbReference>